<keyword evidence="1" id="KW-0472">Membrane</keyword>
<gene>
    <name evidence="2" type="ORF">V5799_007497</name>
</gene>
<keyword evidence="1" id="KW-0812">Transmembrane</keyword>
<organism evidence="2 3">
    <name type="scientific">Amblyomma americanum</name>
    <name type="common">Lone star tick</name>
    <dbReference type="NCBI Taxonomy" id="6943"/>
    <lineage>
        <taxon>Eukaryota</taxon>
        <taxon>Metazoa</taxon>
        <taxon>Ecdysozoa</taxon>
        <taxon>Arthropoda</taxon>
        <taxon>Chelicerata</taxon>
        <taxon>Arachnida</taxon>
        <taxon>Acari</taxon>
        <taxon>Parasitiformes</taxon>
        <taxon>Ixodida</taxon>
        <taxon>Ixodoidea</taxon>
        <taxon>Ixodidae</taxon>
        <taxon>Amblyomminae</taxon>
        <taxon>Amblyomma</taxon>
    </lineage>
</organism>
<protein>
    <submittedName>
        <fullName evidence="2">Uncharacterized protein</fullName>
    </submittedName>
</protein>
<accession>A0AAQ4FG96</accession>
<proteinExistence type="predicted"/>
<comment type="caution">
    <text evidence="2">The sequence shown here is derived from an EMBL/GenBank/DDBJ whole genome shotgun (WGS) entry which is preliminary data.</text>
</comment>
<keyword evidence="1" id="KW-1133">Transmembrane helix</keyword>
<evidence type="ECO:0000313" key="2">
    <source>
        <dbReference type="EMBL" id="KAK8786140.1"/>
    </source>
</evidence>
<dbReference type="Proteomes" id="UP001321473">
    <property type="component" value="Unassembled WGS sequence"/>
</dbReference>
<sequence length="163" mass="17688">MADHTVSYREGRFEGLIPLFLSSEEPPRPAPNNTVRPRKLCLAVFIVMAIMTVACACAAIVTAAAEHFRSPSSYAFEESEQEHVGIPSNSARIAYQKLSEEARRKLVFCFLNTSLPSGSPYPFDVDNVSVSLCDALVYVAVGLDANMSAIRLKNPARGRGGPP</sequence>
<evidence type="ECO:0000256" key="1">
    <source>
        <dbReference type="SAM" id="Phobius"/>
    </source>
</evidence>
<name>A0AAQ4FG96_AMBAM</name>
<dbReference type="EMBL" id="JARKHS020002965">
    <property type="protein sequence ID" value="KAK8786140.1"/>
    <property type="molecule type" value="Genomic_DNA"/>
</dbReference>
<evidence type="ECO:0000313" key="3">
    <source>
        <dbReference type="Proteomes" id="UP001321473"/>
    </source>
</evidence>
<dbReference type="AlphaFoldDB" id="A0AAQ4FG96"/>
<feature type="transmembrane region" description="Helical" evidence="1">
    <location>
        <begin position="40"/>
        <end position="65"/>
    </location>
</feature>
<reference evidence="2 3" key="1">
    <citation type="journal article" date="2023" name="Arcadia Sci">
        <title>De novo assembly of a long-read Amblyomma americanum tick genome.</title>
        <authorList>
            <person name="Chou S."/>
            <person name="Poskanzer K.E."/>
            <person name="Rollins M."/>
            <person name="Thuy-Boun P.S."/>
        </authorList>
    </citation>
    <scope>NUCLEOTIDE SEQUENCE [LARGE SCALE GENOMIC DNA]</scope>
    <source>
        <strain evidence="2">F_SG_1</strain>
        <tissue evidence="2">Salivary glands</tissue>
    </source>
</reference>
<keyword evidence="3" id="KW-1185">Reference proteome</keyword>